<dbReference type="EMBL" id="MN740788">
    <property type="protein sequence ID" value="QHU11710.1"/>
    <property type="molecule type" value="Genomic_DNA"/>
</dbReference>
<protein>
    <submittedName>
        <fullName evidence="2">Uncharacterized protein</fullName>
    </submittedName>
</protein>
<organism evidence="2">
    <name type="scientific">viral metagenome</name>
    <dbReference type="NCBI Taxonomy" id="1070528"/>
    <lineage>
        <taxon>unclassified sequences</taxon>
        <taxon>metagenomes</taxon>
        <taxon>organismal metagenomes</taxon>
    </lineage>
</organism>
<evidence type="ECO:0000313" key="2">
    <source>
        <dbReference type="EMBL" id="QHU11710.1"/>
    </source>
</evidence>
<dbReference type="GO" id="GO:0016757">
    <property type="term" value="F:glycosyltransferase activity"/>
    <property type="evidence" value="ECO:0007669"/>
    <property type="project" value="InterPro"/>
</dbReference>
<keyword evidence="1" id="KW-1133">Transmembrane helix</keyword>
<dbReference type="Pfam" id="PF05704">
    <property type="entry name" value="Caps_synth"/>
    <property type="match status" value="1"/>
</dbReference>
<dbReference type="InterPro" id="IPR008441">
    <property type="entry name" value="AfumC-like_glycosyl_Trfase"/>
</dbReference>
<sequence length="290" mass="34628">MRSSSSFFWFLALMGIALIFFFSFFSFYSIPKVIYTYWDRFEENEIVQTIVSTWSANIPGDWKINILSAKNVHLYVDPKLLERWMALDDPIRFSDFLRVYLLSTHGGVWMDAGILVTNGSFLDTFRQEMMHRKTDILLYEFKVFSLPDQPYLENWFFMCPQNSRFMKDLYHEFTRSLTMGFISYKNQVLAPHVSFQYIRLQGDDTYHMQHGIINYLVKTKTKTKKYSMLVKNAEDSMFKAQEKNGWDNEKLIHYLLENKDWSSYYAIKLTGANRTPITARQEEFIEKWHC</sequence>
<feature type="transmembrane region" description="Helical" evidence="1">
    <location>
        <begin position="6"/>
        <end position="30"/>
    </location>
</feature>
<proteinExistence type="predicted"/>
<keyword evidence="1" id="KW-0812">Transmembrane</keyword>
<reference evidence="2" key="1">
    <citation type="journal article" date="2020" name="Nature">
        <title>Giant virus diversity and host interactions through global metagenomics.</title>
        <authorList>
            <person name="Schulz F."/>
            <person name="Roux S."/>
            <person name="Paez-Espino D."/>
            <person name="Jungbluth S."/>
            <person name="Walsh D.A."/>
            <person name="Denef V.J."/>
            <person name="McMahon K.D."/>
            <person name="Konstantinidis K.T."/>
            <person name="Eloe-Fadrosh E.A."/>
            <person name="Kyrpides N.C."/>
            <person name="Woyke T."/>
        </authorList>
    </citation>
    <scope>NUCLEOTIDE SEQUENCE</scope>
    <source>
        <strain evidence="2">GVMAG-S-1101169-75</strain>
    </source>
</reference>
<keyword evidence="1" id="KW-0472">Membrane</keyword>
<dbReference type="Gene3D" id="3.90.550.20">
    <property type="match status" value="1"/>
</dbReference>
<name>A0A6C0K4H9_9ZZZZ</name>
<evidence type="ECO:0000256" key="1">
    <source>
        <dbReference type="SAM" id="Phobius"/>
    </source>
</evidence>
<dbReference type="AlphaFoldDB" id="A0A6C0K4H9"/>
<accession>A0A6C0K4H9</accession>
<dbReference type="InterPro" id="IPR029044">
    <property type="entry name" value="Nucleotide-diphossugar_trans"/>
</dbReference>
<dbReference type="SUPFAM" id="SSF53448">
    <property type="entry name" value="Nucleotide-diphospho-sugar transferases"/>
    <property type="match status" value="1"/>
</dbReference>